<reference evidence="2" key="2">
    <citation type="submission" date="2018-05" db="EMBL/GenBank/DDBJ databases">
        <title>OgluRS3 (Oryza glumaepatula Reference Sequence Version 3).</title>
        <authorList>
            <person name="Zhang J."/>
            <person name="Kudrna D."/>
            <person name="Lee S."/>
            <person name="Talag J."/>
            <person name="Welchert J."/>
            <person name="Wing R.A."/>
        </authorList>
    </citation>
    <scope>NUCLEOTIDE SEQUENCE [LARGE SCALE GENOMIC DNA]</scope>
</reference>
<organism evidence="2">
    <name type="scientific">Oryza glumipatula</name>
    <dbReference type="NCBI Taxonomy" id="40148"/>
    <lineage>
        <taxon>Eukaryota</taxon>
        <taxon>Viridiplantae</taxon>
        <taxon>Streptophyta</taxon>
        <taxon>Embryophyta</taxon>
        <taxon>Tracheophyta</taxon>
        <taxon>Spermatophyta</taxon>
        <taxon>Magnoliopsida</taxon>
        <taxon>Liliopsida</taxon>
        <taxon>Poales</taxon>
        <taxon>Poaceae</taxon>
        <taxon>BOP clade</taxon>
        <taxon>Oryzoideae</taxon>
        <taxon>Oryzeae</taxon>
        <taxon>Oryzinae</taxon>
        <taxon>Oryza</taxon>
    </lineage>
</organism>
<dbReference type="EnsemblPlants" id="OGLUM02G11330.1">
    <property type="protein sequence ID" value="OGLUM02G11330.1"/>
    <property type="gene ID" value="OGLUM02G11330"/>
</dbReference>
<evidence type="ECO:0000313" key="2">
    <source>
        <dbReference type="EnsemblPlants" id="OGLUM02G11330.1"/>
    </source>
</evidence>
<feature type="compositionally biased region" description="Basic and acidic residues" evidence="1">
    <location>
        <begin position="16"/>
        <end position="26"/>
    </location>
</feature>
<dbReference type="HOGENOM" id="CLU_2853373_0_0_1"/>
<evidence type="ECO:0000313" key="3">
    <source>
        <dbReference type="Proteomes" id="UP000026961"/>
    </source>
</evidence>
<keyword evidence="3" id="KW-1185">Reference proteome</keyword>
<feature type="region of interest" description="Disordered" evidence="1">
    <location>
        <begin position="1"/>
        <end position="28"/>
    </location>
</feature>
<proteinExistence type="predicted"/>
<reference evidence="2" key="1">
    <citation type="submission" date="2015-04" db="UniProtKB">
        <authorList>
            <consortium name="EnsemblPlants"/>
        </authorList>
    </citation>
    <scope>IDENTIFICATION</scope>
</reference>
<accession>A0A0D9YQ54</accession>
<dbReference type="Gramene" id="OGLUM02G11330.1">
    <property type="protein sequence ID" value="OGLUM02G11330.1"/>
    <property type="gene ID" value="OGLUM02G11330"/>
</dbReference>
<protein>
    <submittedName>
        <fullName evidence="2">Uncharacterized protein</fullName>
    </submittedName>
</protein>
<evidence type="ECO:0000256" key="1">
    <source>
        <dbReference type="SAM" id="MobiDB-lite"/>
    </source>
</evidence>
<dbReference type="AlphaFoldDB" id="A0A0D9YQ54"/>
<feature type="compositionally biased region" description="Polar residues" evidence="1">
    <location>
        <begin position="1"/>
        <end position="14"/>
    </location>
</feature>
<sequence length="65" mass="7313">MTCMTGSSAWTNTHTWHHETDHKEQEGGAENQLTVQMVWHQSLLAVYIRSVDAKVGYLKVLSQAA</sequence>
<dbReference type="Proteomes" id="UP000026961">
    <property type="component" value="Chromosome 2"/>
</dbReference>
<name>A0A0D9YQ54_9ORYZ</name>